<dbReference type="Pfam" id="PF07064">
    <property type="entry name" value="RIC1"/>
    <property type="match status" value="1"/>
</dbReference>
<dbReference type="Proteomes" id="UP000762676">
    <property type="component" value="Unassembled WGS sequence"/>
</dbReference>
<feature type="region of interest" description="Disordered" evidence="4">
    <location>
        <begin position="199"/>
        <end position="224"/>
    </location>
</feature>
<evidence type="ECO:0000256" key="3">
    <source>
        <dbReference type="ARBA" id="ARBA00029879"/>
    </source>
</evidence>
<dbReference type="PANTHER" id="PTHR22746">
    <property type="entry name" value="RAB6A-GEF COMPLEX PARTNER PROTEIN 1"/>
    <property type="match status" value="1"/>
</dbReference>
<evidence type="ECO:0000313" key="6">
    <source>
        <dbReference type="EMBL" id="GFS17181.1"/>
    </source>
</evidence>
<organism evidence="6 7">
    <name type="scientific">Elysia marginata</name>
    <dbReference type="NCBI Taxonomy" id="1093978"/>
    <lineage>
        <taxon>Eukaryota</taxon>
        <taxon>Metazoa</taxon>
        <taxon>Spiralia</taxon>
        <taxon>Lophotrochozoa</taxon>
        <taxon>Mollusca</taxon>
        <taxon>Gastropoda</taxon>
        <taxon>Heterobranchia</taxon>
        <taxon>Euthyneura</taxon>
        <taxon>Panpulmonata</taxon>
        <taxon>Sacoglossa</taxon>
        <taxon>Placobranchoidea</taxon>
        <taxon>Plakobranchidae</taxon>
        <taxon>Elysia</taxon>
    </lineage>
</organism>
<dbReference type="PANTHER" id="PTHR22746:SF10">
    <property type="entry name" value="GUANINE NUCLEOTIDE EXCHANGE FACTOR SUBUNIT RIC1"/>
    <property type="match status" value="1"/>
</dbReference>
<feature type="compositionally biased region" description="Low complexity" evidence="4">
    <location>
        <begin position="205"/>
        <end position="214"/>
    </location>
</feature>
<sequence length="602" mass="66155">MLMEDYILRFHNGIDLFSPVPDPLLPRVVAFIQEFPEFLQTIVHCARKTEVALWPYLFSTVGNPKDLFEMCLLNKDLETAATYLIILQNLEKPIVSRQLATILLDSALDRGTWELCRDLVRFLKAIDSSEQGESPPVMVAPSRMSGSSAYPAFPSSPPLSPTGSDYSYSNVSNVGRLRTSSIVEPRDVKLSMPGMPKEKVRHTVSDSVVSGSKKSATKSKPGEPTQEQVFIDMLLCRHARKLLASSQIRTLGYFAANMEDFHFVAWLKRERVRAGKVDDFVNAIRAVHSQFEWPMPALSPSVLHQLKKSAVSSSSLASNPLEDDLLGSAEDKGDGTLIQPLTPVNISKVEGVGGHTIPHQLSEQALSQIGSDEVLLRPQHMRTDEISLATVETSDSNSLLGDYEVVNDSVMGGNVEVLNLDIQGMSQEVAASRGPEQAHLELEYLLHIMLEATCLEWALILAVLLRDSLAVVRVVNTASLTDTPLDMIGRMREGLSYLELWADTECLGYKPFLHKIRGEIHMLSKLLETSTSSAPSLSLDISPAMQNSPEGEGSQSRTPSVDEGNMSPSIQSIRTDLDGLSLEEQKEEGTTQANKPSDCVLS</sequence>
<dbReference type="GO" id="GO:0034066">
    <property type="term" value="C:Ric1-Rgp1 guanyl-nucleotide exchange factor complex"/>
    <property type="evidence" value="ECO:0007669"/>
    <property type="project" value="InterPro"/>
</dbReference>
<evidence type="ECO:0000313" key="7">
    <source>
        <dbReference type="Proteomes" id="UP000762676"/>
    </source>
</evidence>
<evidence type="ECO:0000256" key="1">
    <source>
        <dbReference type="ARBA" id="ARBA00004370"/>
    </source>
</evidence>
<dbReference type="EMBL" id="BMAT01002950">
    <property type="protein sequence ID" value="GFS17181.1"/>
    <property type="molecule type" value="Genomic_DNA"/>
</dbReference>
<keyword evidence="2" id="KW-0472">Membrane</keyword>
<dbReference type="AlphaFoldDB" id="A0AAV4J9A3"/>
<feature type="compositionally biased region" description="Polar residues" evidence="4">
    <location>
        <begin position="544"/>
        <end position="559"/>
    </location>
</feature>
<evidence type="ECO:0000259" key="5">
    <source>
        <dbReference type="Pfam" id="PF07064"/>
    </source>
</evidence>
<dbReference type="InterPro" id="IPR040096">
    <property type="entry name" value="Ric1"/>
</dbReference>
<feature type="region of interest" description="Disordered" evidence="4">
    <location>
        <begin position="537"/>
        <end position="602"/>
    </location>
</feature>
<keyword evidence="7" id="KW-1185">Reference proteome</keyword>
<dbReference type="GO" id="GO:0006886">
    <property type="term" value="P:intracellular protein transport"/>
    <property type="evidence" value="ECO:0007669"/>
    <property type="project" value="InterPro"/>
</dbReference>
<dbReference type="GO" id="GO:0042147">
    <property type="term" value="P:retrograde transport, endosome to Golgi"/>
    <property type="evidence" value="ECO:0007669"/>
    <property type="project" value="TreeGrafter"/>
</dbReference>
<evidence type="ECO:0000256" key="2">
    <source>
        <dbReference type="ARBA" id="ARBA00023136"/>
    </source>
</evidence>
<comment type="subcellular location">
    <subcellularLocation>
        <location evidence="1">Membrane</location>
    </subcellularLocation>
</comment>
<evidence type="ECO:0000256" key="4">
    <source>
        <dbReference type="SAM" id="MobiDB-lite"/>
    </source>
</evidence>
<comment type="caution">
    <text evidence="6">The sequence shown here is derived from an EMBL/GenBank/DDBJ whole genome shotgun (WGS) entry which is preliminary data.</text>
</comment>
<dbReference type="GO" id="GO:0000139">
    <property type="term" value="C:Golgi membrane"/>
    <property type="evidence" value="ECO:0007669"/>
    <property type="project" value="TreeGrafter"/>
</dbReference>
<gene>
    <name evidence="6" type="ORF">ElyMa_001490600</name>
</gene>
<proteinExistence type="predicted"/>
<name>A0AAV4J9A3_9GAST</name>
<dbReference type="GO" id="GO:0005829">
    <property type="term" value="C:cytosol"/>
    <property type="evidence" value="ECO:0007669"/>
    <property type="project" value="TreeGrafter"/>
</dbReference>
<protein>
    <recommendedName>
        <fullName evidence="3">Protein RIC1 homolog</fullName>
    </recommendedName>
</protein>
<reference evidence="6 7" key="1">
    <citation type="journal article" date="2021" name="Elife">
        <title>Chloroplast acquisition without the gene transfer in kleptoplastic sea slugs, Plakobranchus ocellatus.</title>
        <authorList>
            <person name="Maeda T."/>
            <person name="Takahashi S."/>
            <person name="Yoshida T."/>
            <person name="Shimamura S."/>
            <person name="Takaki Y."/>
            <person name="Nagai Y."/>
            <person name="Toyoda A."/>
            <person name="Suzuki Y."/>
            <person name="Arimoto A."/>
            <person name="Ishii H."/>
            <person name="Satoh N."/>
            <person name="Nishiyama T."/>
            <person name="Hasebe M."/>
            <person name="Maruyama T."/>
            <person name="Minagawa J."/>
            <person name="Obokata J."/>
            <person name="Shigenobu S."/>
        </authorList>
    </citation>
    <scope>NUCLEOTIDE SEQUENCE [LARGE SCALE GENOMIC DNA]</scope>
</reference>
<accession>A0AAV4J9A3</accession>
<feature type="domain" description="RIC1 C-terminal alpha solenoid region" evidence="5">
    <location>
        <begin position="22"/>
        <end position="131"/>
    </location>
</feature>
<dbReference type="InterPro" id="IPR009771">
    <property type="entry name" value="RIC1_C"/>
</dbReference>